<dbReference type="PRINTS" id="PR00081">
    <property type="entry name" value="GDHRDH"/>
</dbReference>
<dbReference type="EC" id="1.1.1.-" evidence="3"/>
<dbReference type="PANTHER" id="PTHR24321">
    <property type="entry name" value="DEHYDROGENASES, SHORT CHAIN"/>
    <property type="match status" value="1"/>
</dbReference>
<comment type="caution">
    <text evidence="3">The sequence shown here is derived from an EMBL/GenBank/DDBJ whole genome shotgun (WGS) entry which is preliminary data.</text>
</comment>
<dbReference type="Proteomes" id="UP001597229">
    <property type="component" value="Unassembled WGS sequence"/>
</dbReference>
<name>A0ABW3W711_9ACTN</name>
<dbReference type="RefSeq" id="WP_367919584.1">
    <property type="nucleotide sequence ID" value="NZ_BAABAC010000023.1"/>
</dbReference>
<comment type="similarity">
    <text evidence="1">Belongs to the short-chain dehydrogenases/reductases (SDR) family.</text>
</comment>
<dbReference type="GO" id="GO:0016491">
    <property type="term" value="F:oxidoreductase activity"/>
    <property type="evidence" value="ECO:0007669"/>
    <property type="project" value="UniProtKB-KW"/>
</dbReference>
<reference evidence="4" key="1">
    <citation type="journal article" date="2019" name="Int. J. Syst. Evol. Microbiol.">
        <title>The Global Catalogue of Microorganisms (GCM) 10K type strain sequencing project: providing services to taxonomists for standard genome sequencing and annotation.</title>
        <authorList>
            <consortium name="The Broad Institute Genomics Platform"/>
            <consortium name="The Broad Institute Genome Sequencing Center for Infectious Disease"/>
            <person name="Wu L."/>
            <person name="Ma J."/>
        </authorList>
    </citation>
    <scope>NUCLEOTIDE SEQUENCE [LARGE SCALE GENOMIC DNA]</scope>
    <source>
        <strain evidence="4">CCUG 52478</strain>
    </source>
</reference>
<dbReference type="CDD" id="cd05233">
    <property type="entry name" value="SDR_c"/>
    <property type="match status" value="1"/>
</dbReference>
<evidence type="ECO:0000313" key="4">
    <source>
        <dbReference type="Proteomes" id="UP001597229"/>
    </source>
</evidence>
<evidence type="ECO:0000313" key="3">
    <source>
        <dbReference type="EMBL" id="MFD1250305.1"/>
    </source>
</evidence>
<evidence type="ECO:0000256" key="1">
    <source>
        <dbReference type="ARBA" id="ARBA00006484"/>
    </source>
</evidence>
<evidence type="ECO:0000256" key="2">
    <source>
        <dbReference type="ARBA" id="ARBA00023002"/>
    </source>
</evidence>
<accession>A0ABW3W711</accession>
<dbReference type="SUPFAM" id="SSF51735">
    <property type="entry name" value="NAD(P)-binding Rossmann-fold domains"/>
    <property type="match status" value="1"/>
</dbReference>
<dbReference type="Pfam" id="PF13561">
    <property type="entry name" value="adh_short_C2"/>
    <property type="match status" value="1"/>
</dbReference>
<gene>
    <name evidence="3" type="ORF">ACFQ3F_21100</name>
</gene>
<protein>
    <submittedName>
        <fullName evidence="3">SDR family NAD(P)-dependent oxidoreductase</fullName>
        <ecNumber evidence="3">1.1.1.-</ecNumber>
    </submittedName>
</protein>
<sequence length="251" mass="26229">MVHGVALVTGAASGIGEGIAASLVRDGWTVRIADLSDRVKEVADRLGVQGTQLDVRDDRAVAAWVNESPDATALVTSAGICAGEALVDSTDEDWQSVLDINFMGTVRALRAFSRNRIAAGGGGAAVLIASNNAFWPARTIGPYCASKAAVLMLGRTSASELGEHQIRVNVVAPGETDTPMTHEALQDPAELNEIVRRTPLGRIGHPEDIADAVALLLQPGARWITGQLISVDGGISLRGESDLNPVHQDAS</sequence>
<proteinExistence type="inferred from homology"/>
<keyword evidence="4" id="KW-1185">Reference proteome</keyword>
<dbReference type="InterPro" id="IPR036291">
    <property type="entry name" value="NAD(P)-bd_dom_sf"/>
</dbReference>
<organism evidence="3 4">
    <name type="scientific">Nocardioides ginsengisoli</name>
    <dbReference type="NCBI Taxonomy" id="363868"/>
    <lineage>
        <taxon>Bacteria</taxon>
        <taxon>Bacillati</taxon>
        <taxon>Actinomycetota</taxon>
        <taxon>Actinomycetes</taxon>
        <taxon>Propionibacteriales</taxon>
        <taxon>Nocardioidaceae</taxon>
        <taxon>Nocardioides</taxon>
    </lineage>
</organism>
<keyword evidence="2 3" id="KW-0560">Oxidoreductase</keyword>
<dbReference type="EMBL" id="JBHTLX010000023">
    <property type="protein sequence ID" value="MFD1250305.1"/>
    <property type="molecule type" value="Genomic_DNA"/>
</dbReference>
<dbReference type="PANTHER" id="PTHR24321:SF8">
    <property type="entry name" value="ESTRADIOL 17-BETA-DEHYDROGENASE 8-RELATED"/>
    <property type="match status" value="1"/>
</dbReference>
<dbReference type="Gene3D" id="3.40.50.720">
    <property type="entry name" value="NAD(P)-binding Rossmann-like Domain"/>
    <property type="match status" value="1"/>
</dbReference>
<dbReference type="InterPro" id="IPR002347">
    <property type="entry name" value="SDR_fam"/>
</dbReference>